<evidence type="ECO:0000256" key="5">
    <source>
        <dbReference type="ARBA" id="ARBA00022729"/>
    </source>
</evidence>
<evidence type="ECO:0000256" key="6">
    <source>
        <dbReference type="ARBA" id="ARBA00023136"/>
    </source>
</evidence>
<protein>
    <submittedName>
        <fullName evidence="11">Variant surface glycoprotein 1125.2515</fullName>
    </submittedName>
</protein>
<keyword evidence="4" id="KW-0336">GPI-anchor</keyword>
<feature type="region of interest" description="Disordered" evidence="9">
    <location>
        <begin position="329"/>
        <end position="365"/>
    </location>
</feature>
<feature type="compositionally biased region" description="Basic and acidic residues" evidence="9">
    <location>
        <begin position="434"/>
        <end position="447"/>
    </location>
</feature>
<comment type="subcellular location">
    <subcellularLocation>
        <location evidence="2">Cell membrane</location>
        <topology evidence="2">Lipid-anchor</topology>
        <topology evidence="2">GPI-anchor</topology>
    </subcellularLocation>
</comment>
<feature type="compositionally biased region" description="Low complexity" evidence="9">
    <location>
        <begin position="393"/>
        <end position="408"/>
    </location>
</feature>
<evidence type="ECO:0000256" key="2">
    <source>
        <dbReference type="ARBA" id="ARBA00004609"/>
    </source>
</evidence>
<keyword evidence="3" id="KW-1003">Cell membrane</keyword>
<dbReference type="EMBL" id="KX700051">
    <property type="protein sequence ID" value="APD74007.1"/>
    <property type="molecule type" value="Genomic_DNA"/>
</dbReference>
<evidence type="ECO:0000259" key="10">
    <source>
        <dbReference type="Pfam" id="PF13206"/>
    </source>
</evidence>
<organism evidence="11">
    <name type="scientific">Trypanosoma brucei</name>
    <dbReference type="NCBI Taxonomy" id="5691"/>
    <lineage>
        <taxon>Eukaryota</taxon>
        <taxon>Discoba</taxon>
        <taxon>Euglenozoa</taxon>
        <taxon>Kinetoplastea</taxon>
        <taxon>Metakinetoplastina</taxon>
        <taxon>Trypanosomatida</taxon>
        <taxon>Trypanosomatidae</taxon>
        <taxon>Trypanosoma</taxon>
    </lineage>
</organism>
<dbReference type="Pfam" id="PF13206">
    <property type="entry name" value="VSG_B"/>
    <property type="match status" value="1"/>
</dbReference>
<evidence type="ECO:0000256" key="7">
    <source>
        <dbReference type="ARBA" id="ARBA00023180"/>
    </source>
</evidence>
<dbReference type="InterPro" id="IPR025932">
    <property type="entry name" value="Trypano_VSG_B_N_dom"/>
</dbReference>
<feature type="region of interest" description="Disordered" evidence="9">
    <location>
        <begin position="431"/>
        <end position="451"/>
    </location>
</feature>
<sequence length="485" mass="53226">MTHKSVSANRSSILAWTKAGTCIIATALIANAAVNDNAQEFHVFCTLYNLNERKATVRGDIATAVASAIEADLEMLNLTVAEPSWLQDRNGELKDKEGQDNTKQRQEWKSKVDLLDKKGEMTGEVKYQNVTNEATRGAASKALARILTKAAAEKKLYDTTAATAQQLGDDIKKQITDAIFGEGNEAYEKTMMPTNLGDHCKATATAQTAPGNGTAYDFLCLCAARDAAANGRRTQGVTGGQVNDGSATTDGATALATITGACKMPANTGELTANEIEHALNRFYSLLGRQTNTLTERPGAAIVGKSHTSGDCAASSAQAMRINYKEQLTARRRESPGQTIYRRQQQNSESLKRKNRKRKGACTDWQATQHRHGLFSTAPCTLNHKWQALQPDQSSSQKQTAITTKQTQPAEKKVSNGMELLRTKGYANLKMKKDRQTKEQRELREQPQQKNAKVYWNTDAQRLRIANGMEKSAKTPVILSIRNWI</sequence>
<keyword evidence="5" id="KW-0732">Signal</keyword>
<keyword evidence="8" id="KW-0449">Lipoprotein</keyword>
<evidence type="ECO:0000256" key="3">
    <source>
        <dbReference type="ARBA" id="ARBA00022475"/>
    </source>
</evidence>
<evidence type="ECO:0000313" key="11">
    <source>
        <dbReference type="EMBL" id="APD74007.1"/>
    </source>
</evidence>
<comment type="function">
    <text evidence="1">VSG forms a coat on the surface of the parasite. The trypanosome evades the immune response of the host by expressing a series of antigenically distinct VSGs from an estimated 1000 VSG genes.</text>
</comment>
<evidence type="ECO:0000256" key="9">
    <source>
        <dbReference type="SAM" id="MobiDB-lite"/>
    </source>
</evidence>
<feature type="region of interest" description="Disordered" evidence="9">
    <location>
        <begin position="389"/>
        <end position="413"/>
    </location>
</feature>
<dbReference type="GO" id="GO:0098552">
    <property type="term" value="C:side of membrane"/>
    <property type="evidence" value="ECO:0007669"/>
    <property type="project" value="UniProtKB-KW"/>
</dbReference>
<evidence type="ECO:0000256" key="8">
    <source>
        <dbReference type="ARBA" id="ARBA00023288"/>
    </source>
</evidence>
<evidence type="ECO:0000256" key="4">
    <source>
        <dbReference type="ARBA" id="ARBA00022622"/>
    </source>
</evidence>
<dbReference type="VEuPathDB" id="TriTrypDB:Tb05.5K5.430"/>
<keyword evidence="7" id="KW-0325">Glycoprotein</keyword>
<evidence type="ECO:0000256" key="1">
    <source>
        <dbReference type="ARBA" id="ARBA00002523"/>
    </source>
</evidence>
<feature type="compositionally biased region" description="Polar residues" evidence="9">
    <location>
        <begin position="336"/>
        <end position="349"/>
    </location>
</feature>
<reference evidence="11" key="1">
    <citation type="submission" date="2016-08" db="EMBL/GenBank/DDBJ databases">
        <title>VSG repertoire of Trypanosoma brucei EATRO 1125.</title>
        <authorList>
            <person name="Cross G.A."/>
        </authorList>
    </citation>
    <scope>NUCLEOTIDE SEQUENCE</scope>
    <source>
        <strain evidence="11">EATRO 1125</strain>
    </source>
</reference>
<keyword evidence="6" id="KW-0472">Membrane</keyword>
<proteinExistence type="predicted"/>
<feature type="domain" description="Trypanosome variant surface glycoprotein B-type N-terminal" evidence="10">
    <location>
        <begin position="24"/>
        <end position="331"/>
    </location>
</feature>
<dbReference type="VEuPathDB" id="TriTrypDB:Tb427_000104600"/>
<name>A0A1J0R815_9TRYP</name>
<accession>A0A1J0R815</accession>
<dbReference type="GO" id="GO:0005886">
    <property type="term" value="C:plasma membrane"/>
    <property type="evidence" value="ECO:0007669"/>
    <property type="project" value="UniProtKB-SubCell"/>
</dbReference>
<dbReference type="AlphaFoldDB" id="A0A1J0R815"/>